<evidence type="ECO:0000256" key="1">
    <source>
        <dbReference type="SAM" id="Phobius"/>
    </source>
</evidence>
<reference evidence="3" key="1">
    <citation type="journal article" date="2019" name="Int. J. Syst. Evol. Microbiol.">
        <title>The Global Catalogue of Microorganisms (GCM) 10K type strain sequencing project: providing services to taxonomists for standard genome sequencing and annotation.</title>
        <authorList>
            <consortium name="The Broad Institute Genomics Platform"/>
            <consortium name="The Broad Institute Genome Sequencing Center for Infectious Disease"/>
            <person name="Wu L."/>
            <person name="Ma J."/>
        </authorList>
    </citation>
    <scope>NUCLEOTIDE SEQUENCE [LARGE SCALE GENOMIC DNA]</scope>
    <source>
        <strain evidence="3">CCUG 73951</strain>
    </source>
</reference>
<evidence type="ECO:0000313" key="2">
    <source>
        <dbReference type="EMBL" id="MFC7320289.1"/>
    </source>
</evidence>
<dbReference type="EMBL" id="JBHTBY010000005">
    <property type="protein sequence ID" value="MFC7320289.1"/>
    <property type="molecule type" value="Genomic_DNA"/>
</dbReference>
<dbReference type="RefSeq" id="WP_352232205.1">
    <property type="nucleotide sequence ID" value="NZ_JAPVRC010000001.1"/>
</dbReference>
<comment type="caution">
    <text evidence="2">The sequence shown here is derived from an EMBL/GenBank/DDBJ whole genome shotgun (WGS) entry which is preliminary data.</text>
</comment>
<keyword evidence="1" id="KW-0812">Transmembrane</keyword>
<dbReference type="PANTHER" id="PTHR40070">
    <property type="entry name" value="UPF0478 PROTEIN YTXG"/>
    <property type="match status" value="1"/>
</dbReference>
<feature type="transmembrane region" description="Helical" evidence="1">
    <location>
        <begin position="6"/>
        <end position="26"/>
    </location>
</feature>
<proteinExistence type="predicted"/>
<gene>
    <name evidence="2" type="ORF">ACFQMN_05315</name>
</gene>
<protein>
    <submittedName>
        <fullName evidence="2">DUF948 domain-containing protein</fullName>
    </submittedName>
</protein>
<name>A0ABW2K0M6_9BACI</name>
<dbReference type="Proteomes" id="UP001596494">
    <property type="component" value="Unassembled WGS sequence"/>
</dbReference>
<evidence type="ECO:0000313" key="3">
    <source>
        <dbReference type="Proteomes" id="UP001596494"/>
    </source>
</evidence>
<accession>A0ABW2K0M6</accession>
<sequence length="146" mass="15860">MDMVIILYVSALIAALAFGVLVIFLARTLVAVRRTMNNVADTLEGVEKQMEGITLETTALLNKTNKLAEDVSVKSQSLNPLVDGVKGIGETVQEFNHSIRSISKGLTRSAHNHTDSAAQAMKWGQVAINLWKKARKEDVNQTGGKV</sequence>
<keyword evidence="1" id="KW-0472">Membrane</keyword>
<dbReference type="PANTHER" id="PTHR40070:SF1">
    <property type="entry name" value="UPF0478 PROTEIN YTXG"/>
    <property type="match status" value="1"/>
</dbReference>
<keyword evidence="1" id="KW-1133">Transmembrane helix</keyword>
<dbReference type="InterPro" id="IPR009293">
    <property type="entry name" value="UPF0478"/>
</dbReference>
<dbReference type="Pfam" id="PF06103">
    <property type="entry name" value="DUF948"/>
    <property type="match status" value="1"/>
</dbReference>
<keyword evidence="3" id="KW-1185">Reference proteome</keyword>
<organism evidence="2 3">
    <name type="scientific">Halobacillus campisalis</name>
    <dbReference type="NCBI Taxonomy" id="435909"/>
    <lineage>
        <taxon>Bacteria</taxon>
        <taxon>Bacillati</taxon>
        <taxon>Bacillota</taxon>
        <taxon>Bacilli</taxon>
        <taxon>Bacillales</taxon>
        <taxon>Bacillaceae</taxon>
        <taxon>Halobacillus</taxon>
    </lineage>
</organism>